<reference evidence="8 9" key="1">
    <citation type="journal article" date="2013" name="Nat. Commun.">
        <title>Genome sequence and functional genomic analysis of the oil-degrading bacterium Oleispira antarctica.</title>
        <authorList>
            <person name="Kube M."/>
            <person name="Chernikova T.N."/>
            <person name="Al-Ramahi Y."/>
            <person name="Beloqui A."/>
            <person name="Lopez-Cortez N."/>
            <person name="Guazzaroni M.E."/>
            <person name="Heipieper H.J."/>
            <person name="Klages S."/>
            <person name="Kotsyurbenko O.R."/>
            <person name="Langer I."/>
            <person name="Nechitaylo T.Y."/>
            <person name="Lunsdorf H."/>
            <person name="Fernandez M."/>
            <person name="Juarez S."/>
            <person name="Ciordia S."/>
            <person name="Singer A."/>
            <person name="Kagan O."/>
            <person name="Egorova O."/>
            <person name="Petit P.A."/>
            <person name="Stogios P."/>
            <person name="Kim Y."/>
            <person name="Tchigvintsev A."/>
            <person name="Flick R."/>
            <person name="Denaro R."/>
            <person name="Genovese M."/>
            <person name="Albar J.P."/>
            <person name="Reva O.N."/>
            <person name="Martinez-Gomariz M."/>
            <person name="Tran H."/>
            <person name="Ferrer M."/>
            <person name="Savchenko A."/>
            <person name="Yakunin A.F."/>
            <person name="Yakimov M.M."/>
            <person name="Golyshina O.V."/>
            <person name="Reinhardt R."/>
            <person name="Golyshin P.N."/>
        </authorList>
    </citation>
    <scope>NUCLEOTIDE SEQUENCE [LARGE SCALE GENOMIC DNA]</scope>
</reference>
<dbReference type="SMART" id="SM00304">
    <property type="entry name" value="HAMP"/>
    <property type="match status" value="1"/>
</dbReference>
<keyword evidence="5" id="KW-0812">Transmembrane</keyword>
<dbReference type="PROSITE" id="PS50111">
    <property type="entry name" value="CHEMOTAXIS_TRANSDUC_2"/>
    <property type="match status" value="1"/>
</dbReference>
<feature type="domain" description="HAMP" evidence="7">
    <location>
        <begin position="355"/>
        <end position="395"/>
    </location>
</feature>
<dbReference type="Proteomes" id="UP000032749">
    <property type="component" value="Chromosome"/>
</dbReference>
<dbReference type="HOGENOM" id="CLU_000445_107_27_6"/>
<sequence>MLKTILWPAIRLMGRLSYAAKFGLISFLFMVPLVFLSGQVFYASYQSLKKTESELVAVDNIQSMMNVVYTIEDYRNYASPSIFQQDTRLNSRVKEYRLSIDGQFNKAIEAIENDDLSEQLIAFKKNNFSKLSVDGNARMPTLPDQFKFYQEVIDQLYLVINKYAQSTGLALDSDPEIQQLLIISLANSPVIRDAAGLGYSASIFAMIEKYLQSMTYDFLNDVFDQMAAAVPDIQLVTSSLEALGLDSVAEQAKNSGNGMLDIQMTLDEEIIAATSVTMDWVDFEAMAQSKIQALRDLDGMVLPLIGKKLQARLDDQNSHMLVTASVLLTVMAIIIYLYSAFFLSVQYSIARFFSAAQKIAKGDLTQVIVFAGTDEMGQLRDAFNEMTSEVRGILSTVKDTAENVGEKVADVETIANNSRKSVNTQMLQTEEVANTITDMSDRASTVVIMAGEAEQAALSGADRSQQAGKVVDHVITDVQQLSEEMSNSMEAVNRLADNSTNISSILGTIKGIAEQTNLLALNAAIEAARAGEQGRGFAVVADEVRTLASRTQGSAEEIEGLIKEVQQNIQRAVETMEINRTMVNKTVDSSGQVGEALESIQGSMQEIQRKTLEIVSTASSQQEAAKALNNNLSVIRGHGEETAKNVEGTVDAVRQTQSLTESLKQRVERFKV</sequence>
<dbReference type="CDD" id="cd06225">
    <property type="entry name" value="HAMP"/>
    <property type="match status" value="1"/>
</dbReference>
<evidence type="ECO:0000259" key="6">
    <source>
        <dbReference type="PROSITE" id="PS50111"/>
    </source>
</evidence>
<gene>
    <name evidence="8" type="ORF">OLEAN_C29740</name>
</gene>
<evidence type="ECO:0000256" key="3">
    <source>
        <dbReference type="ARBA" id="ARBA00029447"/>
    </source>
</evidence>
<feature type="transmembrane region" description="Helical" evidence="5">
    <location>
        <begin position="320"/>
        <end position="343"/>
    </location>
</feature>
<evidence type="ECO:0000313" key="8">
    <source>
        <dbReference type="EMBL" id="CCK77150.1"/>
    </source>
</evidence>
<keyword evidence="5" id="KW-1133">Transmembrane helix</keyword>
<organism evidence="8 9">
    <name type="scientific">Oleispira antarctica RB-8</name>
    <dbReference type="NCBI Taxonomy" id="698738"/>
    <lineage>
        <taxon>Bacteria</taxon>
        <taxon>Pseudomonadati</taxon>
        <taxon>Pseudomonadota</taxon>
        <taxon>Gammaproteobacteria</taxon>
        <taxon>Oceanospirillales</taxon>
        <taxon>Oceanospirillaceae</taxon>
        <taxon>Oleispira</taxon>
    </lineage>
</organism>
<dbReference type="EMBL" id="FO203512">
    <property type="protein sequence ID" value="CCK77150.1"/>
    <property type="molecule type" value="Genomic_DNA"/>
</dbReference>
<dbReference type="InterPro" id="IPR003660">
    <property type="entry name" value="HAMP_dom"/>
</dbReference>
<evidence type="ECO:0000259" key="7">
    <source>
        <dbReference type="PROSITE" id="PS50885"/>
    </source>
</evidence>
<evidence type="ECO:0000256" key="5">
    <source>
        <dbReference type="SAM" id="Phobius"/>
    </source>
</evidence>
<keyword evidence="5" id="KW-0472">Membrane</keyword>
<accession>R4YQD7</accession>
<proteinExistence type="inferred from homology"/>
<evidence type="ECO:0000256" key="2">
    <source>
        <dbReference type="ARBA" id="ARBA00023224"/>
    </source>
</evidence>
<comment type="similarity">
    <text evidence="3">Belongs to the methyl-accepting chemotaxis (MCP) protein family.</text>
</comment>
<dbReference type="PROSITE" id="PS50885">
    <property type="entry name" value="HAMP"/>
    <property type="match status" value="1"/>
</dbReference>
<name>R4YQD7_OLEAN</name>
<comment type="subcellular location">
    <subcellularLocation>
        <location evidence="1">Membrane</location>
    </subcellularLocation>
</comment>
<keyword evidence="2 4" id="KW-0807">Transducer</keyword>
<dbReference type="AlphaFoldDB" id="R4YQD7"/>
<dbReference type="GO" id="GO:0016020">
    <property type="term" value="C:membrane"/>
    <property type="evidence" value="ECO:0007669"/>
    <property type="project" value="UniProtKB-SubCell"/>
</dbReference>
<dbReference type="STRING" id="698738.OLEAN_C29740"/>
<feature type="transmembrane region" description="Helical" evidence="5">
    <location>
        <begin position="20"/>
        <end position="42"/>
    </location>
</feature>
<dbReference type="Gene3D" id="1.10.287.950">
    <property type="entry name" value="Methyl-accepting chemotaxis protein"/>
    <property type="match status" value="1"/>
</dbReference>
<dbReference type="Pfam" id="PF00672">
    <property type="entry name" value="HAMP"/>
    <property type="match status" value="1"/>
</dbReference>
<dbReference type="SUPFAM" id="SSF58104">
    <property type="entry name" value="Methyl-accepting chemotaxis protein (MCP) signaling domain"/>
    <property type="match status" value="1"/>
</dbReference>
<evidence type="ECO:0000256" key="1">
    <source>
        <dbReference type="ARBA" id="ARBA00004370"/>
    </source>
</evidence>
<evidence type="ECO:0000256" key="4">
    <source>
        <dbReference type="PROSITE-ProRule" id="PRU00284"/>
    </source>
</evidence>
<keyword evidence="9" id="KW-1185">Reference proteome</keyword>
<evidence type="ECO:0000313" key="9">
    <source>
        <dbReference type="Proteomes" id="UP000032749"/>
    </source>
</evidence>
<dbReference type="GO" id="GO:0007165">
    <property type="term" value="P:signal transduction"/>
    <property type="evidence" value="ECO:0007669"/>
    <property type="project" value="UniProtKB-KW"/>
</dbReference>
<dbReference type="OrthoDB" id="5800769at2"/>
<dbReference type="GO" id="GO:0006935">
    <property type="term" value="P:chemotaxis"/>
    <property type="evidence" value="ECO:0007669"/>
    <property type="project" value="UniProtKB-ARBA"/>
</dbReference>
<dbReference type="FunFam" id="1.10.287.950:FF:000001">
    <property type="entry name" value="Methyl-accepting chemotaxis sensory transducer"/>
    <property type="match status" value="1"/>
</dbReference>
<dbReference type="PANTHER" id="PTHR32089">
    <property type="entry name" value="METHYL-ACCEPTING CHEMOTAXIS PROTEIN MCPB"/>
    <property type="match status" value="1"/>
</dbReference>
<dbReference type="InterPro" id="IPR004089">
    <property type="entry name" value="MCPsignal_dom"/>
</dbReference>
<dbReference type="SMART" id="SM00283">
    <property type="entry name" value="MA"/>
    <property type="match status" value="1"/>
</dbReference>
<dbReference type="PANTHER" id="PTHR32089:SF120">
    <property type="entry name" value="METHYL-ACCEPTING CHEMOTAXIS PROTEIN TLPQ"/>
    <property type="match status" value="1"/>
</dbReference>
<protein>
    <submittedName>
        <fullName evidence="8">Methyl-accepting chemotaxis transducer</fullName>
    </submittedName>
</protein>
<dbReference type="Pfam" id="PF00015">
    <property type="entry name" value="MCPsignal"/>
    <property type="match status" value="1"/>
</dbReference>
<dbReference type="KEGG" id="oai:OLEAN_C29740"/>
<feature type="domain" description="Methyl-accepting transducer" evidence="6">
    <location>
        <begin position="400"/>
        <end position="636"/>
    </location>
</feature>
<dbReference type="CDD" id="cd11386">
    <property type="entry name" value="MCP_signal"/>
    <property type="match status" value="1"/>
</dbReference>